<dbReference type="AlphaFoldDB" id="A0A1F6LYT2"/>
<keyword evidence="1" id="KW-0472">Membrane</keyword>
<accession>A0A1F6LYT2</accession>
<evidence type="ECO:0000313" key="4">
    <source>
        <dbReference type="Proteomes" id="UP000176282"/>
    </source>
</evidence>
<comment type="caution">
    <text evidence="3">The sequence shown here is derived from an EMBL/GenBank/DDBJ whole genome shotgun (WGS) entry which is preliminary data.</text>
</comment>
<feature type="transmembrane region" description="Helical" evidence="1">
    <location>
        <begin position="47"/>
        <end position="69"/>
    </location>
</feature>
<evidence type="ECO:0000313" key="3">
    <source>
        <dbReference type="EMBL" id="OGH64547.1"/>
    </source>
</evidence>
<keyword evidence="1" id="KW-0812">Transmembrane</keyword>
<dbReference type="STRING" id="1798680.A3J66_01640"/>
<reference evidence="3 4" key="1">
    <citation type="journal article" date="2016" name="Nat. Commun.">
        <title>Thousands of microbial genomes shed light on interconnected biogeochemical processes in an aquifer system.</title>
        <authorList>
            <person name="Anantharaman K."/>
            <person name="Brown C.T."/>
            <person name="Hug L.A."/>
            <person name="Sharon I."/>
            <person name="Castelle C.J."/>
            <person name="Probst A.J."/>
            <person name="Thomas B.C."/>
            <person name="Singh A."/>
            <person name="Wilkins M.J."/>
            <person name="Karaoz U."/>
            <person name="Brodie E.L."/>
            <person name="Williams K.H."/>
            <person name="Hubbard S.S."/>
            <person name="Banfield J.F."/>
        </authorList>
    </citation>
    <scope>NUCLEOTIDE SEQUENCE [LARGE SCALE GENOMIC DNA]</scope>
</reference>
<feature type="signal peptide" evidence="2">
    <location>
        <begin position="1"/>
        <end position="23"/>
    </location>
</feature>
<evidence type="ECO:0000256" key="1">
    <source>
        <dbReference type="SAM" id="Phobius"/>
    </source>
</evidence>
<dbReference type="Proteomes" id="UP000176282">
    <property type="component" value="Unassembled WGS sequence"/>
</dbReference>
<feature type="transmembrane region" description="Helical" evidence="1">
    <location>
        <begin position="90"/>
        <end position="112"/>
    </location>
</feature>
<dbReference type="EMBL" id="MFQB01000057">
    <property type="protein sequence ID" value="OGH64547.1"/>
    <property type="molecule type" value="Genomic_DNA"/>
</dbReference>
<organism evidence="3 4">
    <name type="scientific">Candidatus Magasanikbacteria bacterium RIFCSPHIGHO2_02_FULL_47_14</name>
    <dbReference type="NCBI Taxonomy" id="1798680"/>
    <lineage>
        <taxon>Bacteria</taxon>
        <taxon>Candidatus Magasanikiibacteriota</taxon>
    </lineage>
</organism>
<keyword evidence="1" id="KW-1133">Transmembrane helix</keyword>
<keyword evidence="2" id="KW-0732">Signal</keyword>
<dbReference type="InterPro" id="IPR043993">
    <property type="entry name" value="T4SS_pilin"/>
</dbReference>
<sequence length="169" mass="16763">MKLLLSLSIFCVGLLSLVLPVSAQDYGLETTAGAAGLAKYEKNVPTLIGNVIGTALSMIAVIFFILMVYGGFLWMTAHGKEEQVTKAKDTVIAAVIGIIIVLGSYAVTNFVFESVQSGGGPGAPGGGAAACPAGSAPSCAAPHTVGSACQPVAGGAGTCKLIVGACACQ</sequence>
<dbReference type="Pfam" id="PF18895">
    <property type="entry name" value="T4SS_pilin"/>
    <property type="match status" value="1"/>
</dbReference>
<proteinExistence type="predicted"/>
<feature type="chain" id="PRO_5009525504" evidence="2">
    <location>
        <begin position="24"/>
        <end position="169"/>
    </location>
</feature>
<protein>
    <submittedName>
        <fullName evidence="3">Uncharacterized protein</fullName>
    </submittedName>
</protein>
<name>A0A1F6LYT2_9BACT</name>
<evidence type="ECO:0000256" key="2">
    <source>
        <dbReference type="SAM" id="SignalP"/>
    </source>
</evidence>
<gene>
    <name evidence="3" type="ORF">A3J66_01640</name>
</gene>